<evidence type="ECO:0000256" key="3">
    <source>
        <dbReference type="ARBA" id="ARBA00022475"/>
    </source>
</evidence>
<organism evidence="12 13">
    <name type="scientific">Sinanaerobacter chloroacetimidivorans</name>
    <dbReference type="NCBI Taxonomy" id="2818044"/>
    <lineage>
        <taxon>Bacteria</taxon>
        <taxon>Bacillati</taxon>
        <taxon>Bacillota</taxon>
        <taxon>Clostridia</taxon>
        <taxon>Peptostreptococcales</taxon>
        <taxon>Anaerovoracaceae</taxon>
        <taxon>Sinanaerobacter</taxon>
    </lineage>
</organism>
<dbReference type="InterPro" id="IPR028055">
    <property type="entry name" value="YidC/Oxa/ALB_C"/>
</dbReference>
<dbReference type="InterPro" id="IPR001708">
    <property type="entry name" value="YidC/ALB3/OXA1/COX18"/>
</dbReference>
<evidence type="ECO:0000256" key="8">
    <source>
        <dbReference type="ARBA" id="ARBA00023186"/>
    </source>
</evidence>
<dbReference type="PRINTS" id="PR01900">
    <property type="entry name" value="YIDCPROTEIN"/>
</dbReference>
<accession>A0A8J7W368</accession>
<dbReference type="AlphaFoldDB" id="A0A8J7W368"/>
<proteinExistence type="inferred from homology"/>
<comment type="subcellular location">
    <subcellularLocation>
        <location evidence="1">Cell membrane</location>
        <topology evidence="1">Multi-pass membrane protein</topology>
    </subcellularLocation>
    <subcellularLocation>
        <location evidence="9">Membrane</location>
        <topology evidence="9">Multi-pass membrane protein</topology>
    </subcellularLocation>
</comment>
<feature type="transmembrane region" description="Helical" evidence="10">
    <location>
        <begin position="94"/>
        <end position="112"/>
    </location>
</feature>
<keyword evidence="5" id="KW-0653">Protein transport</keyword>
<feature type="transmembrane region" description="Helical" evidence="10">
    <location>
        <begin position="181"/>
        <end position="204"/>
    </location>
</feature>
<dbReference type="PANTHER" id="PTHR12428">
    <property type="entry name" value="OXA1"/>
    <property type="match status" value="1"/>
</dbReference>
<dbReference type="EMBL" id="JAGSND010000006">
    <property type="protein sequence ID" value="MBR0598425.1"/>
    <property type="molecule type" value="Genomic_DNA"/>
</dbReference>
<name>A0A8J7W368_9FIRM</name>
<evidence type="ECO:0000256" key="6">
    <source>
        <dbReference type="ARBA" id="ARBA00022989"/>
    </source>
</evidence>
<dbReference type="GO" id="GO:0015031">
    <property type="term" value="P:protein transport"/>
    <property type="evidence" value="ECO:0007669"/>
    <property type="project" value="UniProtKB-KW"/>
</dbReference>
<dbReference type="GO" id="GO:0005886">
    <property type="term" value="C:plasma membrane"/>
    <property type="evidence" value="ECO:0007669"/>
    <property type="project" value="UniProtKB-SubCell"/>
</dbReference>
<evidence type="ECO:0000256" key="5">
    <source>
        <dbReference type="ARBA" id="ARBA00022927"/>
    </source>
</evidence>
<dbReference type="CDD" id="cd20070">
    <property type="entry name" value="5TM_YidC_Alb3"/>
    <property type="match status" value="1"/>
</dbReference>
<reference evidence="12" key="2">
    <citation type="submission" date="2021-04" db="EMBL/GenBank/DDBJ databases">
        <authorList>
            <person name="Liu J."/>
        </authorList>
    </citation>
    <scope>NUCLEOTIDE SEQUENCE</scope>
    <source>
        <strain evidence="12">BAD-6</strain>
    </source>
</reference>
<dbReference type="GO" id="GO:0032977">
    <property type="term" value="F:membrane insertase activity"/>
    <property type="evidence" value="ECO:0007669"/>
    <property type="project" value="InterPro"/>
</dbReference>
<comment type="caution">
    <text evidence="12">The sequence shown here is derived from an EMBL/GenBank/DDBJ whole genome shotgun (WGS) entry which is preliminary data.</text>
</comment>
<dbReference type="PANTHER" id="PTHR12428:SF65">
    <property type="entry name" value="CYTOCHROME C OXIDASE ASSEMBLY PROTEIN COX18, MITOCHONDRIAL"/>
    <property type="match status" value="1"/>
</dbReference>
<keyword evidence="8" id="KW-0143">Chaperone</keyword>
<keyword evidence="6 10" id="KW-1133">Transmembrane helix</keyword>
<evidence type="ECO:0000256" key="1">
    <source>
        <dbReference type="ARBA" id="ARBA00004651"/>
    </source>
</evidence>
<keyword evidence="7 10" id="KW-0472">Membrane</keyword>
<dbReference type="InterPro" id="IPR047196">
    <property type="entry name" value="YidC_ALB_C"/>
</dbReference>
<feature type="transmembrane region" description="Helical" evidence="10">
    <location>
        <begin position="26"/>
        <end position="46"/>
    </location>
</feature>
<dbReference type="GO" id="GO:0051205">
    <property type="term" value="P:protein insertion into membrane"/>
    <property type="evidence" value="ECO:0007669"/>
    <property type="project" value="TreeGrafter"/>
</dbReference>
<protein>
    <submittedName>
        <fullName evidence="12">Membrane protein insertase YidC</fullName>
    </submittedName>
</protein>
<keyword evidence="4 9" id="KW-0812">Transmembrane</keyword>
<feature type="domain" description="Membrane insertase YidC/Oxa/ALB C-terminal" evidence="11">
    <location>
        <begin position="26"/>
        <end position="217"/>
    </location>
</feature>
<dbReference type="RefSeq" id="WP_227018546.1">
    <property type="nucleotide sequence ID" value="NZ_JAGSND010000006.1"/>
</dbReference>
<dbReference type="Proteomes" id="UP000675664">
    <property type="component" value="Unassembled WGS sequence"/>
</dbReference>
<evidence type="ECO:0000313" key="12">
    <source>
        <dbReference type="EMBL" id="MBR0598425.1"/>
    </source>
</evidence>
<dbReference type="NCBIfam" id="TIGR03592">
    <property type="entry name" value="yidC_oxa1_cterm"/>
    <property type="match status" value="1"/>
</dbReference>
<evidence type="ECO:0000256" key="9">
    <source>
        <dbReference type="RuleBase" id="RU003945"/>
    </source>
</evidence>
<evidence type="ECO:0000256" key="10">
    <source>
        <dbReference type="SAM" id="Phobius"/>
    </source>
</evidence>
<evidence type="ECO:0000256" key="7">
    <source>
        <dbReference type="ARBA" id="ARBA00023136"/>
    </source>
</evidence>
<evidence type="ECO:0000256" key="4">
    <source>
        <dbReference type="ARBA" id="ARBA00022692"/>
    </source>
</evidence>
<keyword evidence="2" id="KW-0813">Transport</keyword>
<gene>
    <name evidence="12" type="ORF">KCX82_11100</name>
</gene>
<comment type="similarity">
    <text evidence="9">Belongs to the OXA1/ALB3/YidC family.</text>
</comment>
<feature type="transmembrane region" description="Helical" evidence="10">
    <location>
        <begin position="144"/>
        <end position="161"/>
    </location>
</feature>
<dbReference type="Pfam" id="PF02096">
    <property type="entry name" value="60KD_IMP"/>
    <property type="match status" value="1"/>
</dbReference>
<evidence type="ECO:0000256" key="2">
    <source>
        <dbReference type="ARBA" id="ARBA00022448"/>
    </source>
</evidence>
<sequence>MNTLIGLIAEPLGILLSYLYGFIDNYGITLIVFTIIVKACLFPLYADQIKHSTRMADVQPKMQALQKKYANDKEMLNIKMMELYKEEKFNPMRGCLPMLIQMPIIFGLFALLRNPTVFIKSNEMLMAVHEAFLWVPDLSQPDPWVLPILAGITTFISFSQTQNQTQMGDNTMAPMMKMMRYFFPIMIVWMGRSFPAGLTVYWFIGTLIQIFQTRVLNNWKKKKLAEKESK</sequence>
<keyword evidence="3" id="KW-1003">Cell membrane</keyword>
<reference evidence="12" key="1">
    <citation type="submission" date="2021-04" db="EMBL/GenBank/DDBJ databases">
        <title>Sinoanaerobacter chloroacetimidivorans sp. nov., an obligate anaerobic bacterium isolated from anaerobic sludge.</title>
        <authorList>
            <person name="Bao Y."/>
        </authorList>
    </citation>
    <scope>NUCLEOTIDE SEQUENCE</scope>
    <source>
        <strain evidence="12">BAD-6</strain>
    </source>
</reference>
<evidence type="ECO:0000259" key="11">
    <source>
        <dbReference type="Pfam" id="PF02096"/>
    </source>
</evidence>
<evidence type="ECO:0000313" key="13">
    <source>
        <dbReference type="Proteomes" id="UP000675664"/>
    </source>
</evidence>
<keyword evidence="13" id="KW-1185">Reference proteome</keyword>